<evidence type="ECO:0000313" key="6">
    <source>
        <dbReference type="Proteomes" id="UP000295293"/>
    </source>
</evidence>
<keyword evidence="6" id="KW-1185">Reference proteome</keyword>
<feature type="domain" description="Response regulatory" evidence="2">
    <location>
        <begin position="157"/>
        <end position="273"/>
    </location>
</feature>
<dbReference type="InterPro" id="IPR043128">
    <property type="entry name" value="Rev_trsase/Diguanyl_cyclase"/>
</dbReference>
<name>A0A4R6YRW0_9GAMM</name>
<dbReference type="AlphaFoldDB" id="A0A4R6YRW0"/>
<evidence type="ECO:0000259" key="2">
    <source>
        <dbReference type="PROSITE" id="PS50110"/>
    </source>
</evidence>
<dbReference type="SMART" id="SM00267">
    <property type="entry name" value="GGDEF"/>
    <property type="match status" value="1"/>
</dbReference>
<dbReference type="PROSITE" id="PS50110">
    <property type="entry name" value="RESPONSE_REGULATORY"/>
    <property type="match status" value="2"/>
</dbReference>
<dbReference type="PROSITE" id="PS50883">
    <property type="entry name" value="EAL"/>
    <property type="match status" value="1"/>
</dbReference>
<feature type="modified residue" description="4-aspartylphosphate" evidence="1">
    <location>
        <position position="208"/>
    </location>
</feature>
<dbReference type="Pfam" id="PF00990">
    <property type="entry name" value="GGDEF"/>
    <property type="match status" value="1"/>
</dbReference>
<feature type="modified residue" description="4-aspartylphosphate" evidence="1">
    <location>
        <position position="69"/>
    </location>
</feature>
<feature type="domain" description="Response regulatory" evidence="2">
    <location>
        <begin position="11"/>
        <end position="136"/>
    </location>
</feature>
<dbReference type="InterPro" id="IPR001789">
    <property type="entry name" value="Sig_transdc_resp-reg_receiver"/>
</dbReference>
<keyword evidence="1" id="KW-0597">Phosphoprotein</keyword>
<gene>
    <name evidence="5" type="ORF">DFR29_112118</name>
</gene>
<dbReference type="InterPro" id="IPR011006">
    <property type="entry name" value="CheY-like_superfamily"/>
</dbReference>
<dbReference type="SUPFAM" id="SSF52172">
    <property type="entry name" value="CheY-like"/>
    <property type="match status" value="2"/>
</dbReference>
<dbReference type="CDD" id="cd01948">
    <property type="entry name" value="EAL"/>
    <property type="match status" value="1"/>
</dbReference>
<dbReference type="CDD" id="cd00156">
    <property type="entry name" value="REC"/>
    <property type="match status" value="1"/>
</dbReference>
<dbReference type="SMART" id="SM00052">
    <property type="entry name" value="EAL"/>
    <property type="match status" value="1"/>
</dbReference>
<feature type="domain" description="EAL" evidence="3">
    <location>
        <begin position="459"/>
        <end position="710"/>
    </location>
</feature>
<evidence type="ECO:0000259" key="4">
    <source>
        <dbReference type="PROSITE" id="PS50887"/>
    </source>
</evidence>
<evidence type="ECO:0000313" key="5">
    <source>
        <dbReference type="EMBL" id="TDR40804.1"/>
    </source>
</evidence>
<dbReference type="Pfam" id="PF00563">
    <property type="entry name" value="EAL"/>
    <property type="match status" value="1"/>
</dbReference>
<dbReference type="Proteomes" id="UP000295293">
    <property type="component" value="Unassembled WGS sequence"/>
</dbReference>
<dbReference type="PANTHER" id="PTHR33121:SF79">
    <property type="entry name" value="CYCLIC DI-GMP PHOSPHODIESTERASE PDED-RELATED"/>
    <property type="match status" value="1"/>
</dbReference>
<dbReference type="CDD" id="cd01949">
    <property type="entry name" value="GGDEF"/>
    <property type="match status" value="1"/>
</dbReference>
<accession>A0A4R6YRW0</accession>
<evidence type="ECO:0000259" key="3">
    <source>
        <dbReference type="PROSITE" id="PS50883"/>
    </source>
</evidence>
<organism evidence="5 6">
    <name type="scientific">Tahibacter aquaticus</name>
    <dbReference type="NCBI Taxonomy" id="520092"/>
    <lineage>
        <taxon>Bacteria</taxon>
        <taxon>Pseudomonadati</taxon>
        <taxon>Pseudomonadota</taxon>
        <taxon>Gammaproteobacteria</taxon>
        <taxon>Lysobacterales</taxon>
        <taxon>Rhodanobacteraceae</taxon>
        <taxon>Tahibacter</taxon>
    </lineage>
</organism>
<dbReference type="Gene3D" id="3.30.70.270">
    <property type="match status" value="1"/>
</dbReference>
<dbReference type="SMART" id="SM00448">
    <property type="entry name" value="REC"/>
    <property type="match status" value="2"/>
</dbReference>
<dbReference type="PROSITE" id="PS50887">
    <property type="entry name" value="GGDEF"/>
    <property type="match status" value="1"/>
</dbReference>
<dbReference type="InterPro" id="IPR035919">
    <property type="entry name" value="EAL_sf"/>
</dbReference>
<dbReference type="SUPFAM" id="SSF55073">
    <property type="entry name" value="Nucleotide cyclase"/>
    <property type="match status" value="1"/>
</dbReference>
<dbReference type="GO" id="GO:0000160">
    <property type="term" value="P:phosphorelay signal transduction system"/>
    <property type="evidence" value="ECO:0007669"/>
    <property type="project" value="InterPro"/>
</dbReference>
<dbReference type="RefSeq" id="WP_166654197.1">
    <property type="nucleotide sequence ID" value="NZ_SNZH01000012.1"/>
</dbReference>
<dbReference type="SUPFAM" id="SSF141868">
    <property type="entry name" value="EAL domain-like"/>
    <property type="match status" value="1"/>
</dbReference>
<feature type="domain" description="GGDEF" evidence="4">
    <location>
        <begin position="317"/>
        <end position="450"/>
    </location>
</feature>
<dbReference type="EMBL" id="SNZH01000012">
    <property type="protein sequence ID" value="TDR40804.1"/>
    <property type="molecule type" value="Genomic_DNA"/>
</dbReference>
<dbReference type="GO" id="GO:0071111">
    <property type="term" value="F:cyclic-guanylate-specific phosphodiesterase activity"/>
    <property type="evidence" value="ECO:0007669"/>
    <property type="project" value="InterPro"/>
</dbReference>
<evidence type="ECO:0000256" key="1">
    <source>
        <dbReference type="PROSITE-ProRule" id="PRU00169"/>
    </source>
</evidence>
<dbReference type="PANTHER" id="PTHR33121">
    <property type="entry name" value="CYCLIC DI-GMP PHOSPHODIESTERASE PDEF"/>
    <property type="match status" value="1"/>
</dbReference>
<comment type="caution">
    <text evidence="5">The sequence shown here is derived from an EMBL/GenBank/DDBJ whole genome shotgun (WGS) entry which is preliminary data.</text>
</comment>
<dbReference type="InterPro" id="IPR029787">
    <property type="entry name" value="Nucleotide_cyclase"/>
</dbReference>
<dbReference type="CDD" id="cd17557">
    <property type="entry name" value="REC_Rcp-like"/>
    <property type="match status" value="1"/>
</dbReference>
<dbReference type="Gene3D" id="3.40.50.2300">
    <property type="match status" value="2"/>
</dbReference>
<reference evidence="5 6" key="1">
    <citation type="submission" date="2019-03" db="EMBL/GenBank/DDBJ databases">
        <title>Genomic Encyclopedia of Type Strains, Phase IV (KMG-IV): sequencing the most valuable type-strain genomes for metagenomic binning, comparative biology and taxonomic classification.</title>
        <authorList>
            <person name="Goeker M."/>
        </authorList>
    </citation>
    <scope>NUCLEOTIDE SEQUENCE [LARGE SCALE GENOMIC DNA]</scope>
    <source>
        <strain evidence="5 6">DSM 21667</strain>
    </source>
</reference>
<protein>
    <submittedName>
        <fullName evidence="5">Diguanylate cyclase (GGDEF)-like protein</fullName>
    </submittedName>
</protein>
<dbReference type="Pfam" id="PF00072">
    <property type="entry name" value="Response_reg"/>
    <property type="match status" value="2"/>
</dbReference>
<dbReference type="Gene3D" id="3.20.20.450">
    <property type="entry name" value="EAL domain"/>
    <property type="match status" value="1"/>
</dbReference>
<dbReference type="InterPro" id="IPR001633">
    <property type="entry name" value="EAL_dom"/>
</dbReference>
<proteinExistence type="predicted"/>
<dbReference type="NCBIfam" id="TIGR00254">
    <property type="entry name" value="GGDEF"/>
    <property type="match status" value="1"/>
</dbReference>
<dbReference type="InterPro" id="IPR050706">
    <property type="entry name" value="Cyclic-di-GMP_PDE-like"/>
</dbReference>
<sequence>MGQEITGRPLEILLVEDNPGDVRLTAEMLKQAKLLNRLTVACDGEQALAMLQQTGAYAHQPLPDLILLDLNLPGLDGRELLERIKEEPGLARIPVVVLTQSGAEADVRRAYDAYACCYVRKPLDIDQFLGVMQSIGHFWLSVVTLPAGSGNRADTVPVLLVEDEPGDARLVGELLREVEPRYSLHTAGSLAEALRQLALQRFAAVLLDLGLPDSQGLPTLRAMLQVAGAVPLVVLSGRDDETVAIRAIQLGAQDYVVKGRGDGQHLARALRYAIERKLVQEHLEFVASHDSVTGLPNRRRFIETVRQLLPSLLRQGSQVAVLVLTLTGLGAVNQSLGHDIGDLALKAAVGRMQRVMPEGTVLACSGSSEFAMAVADRDAMGAAAQLAERLLAALRQPYRVGEQEFYLGSQIGLSLAPGDTDEAATLLKYAETAMYQAGQRGGGTIDFYSPALNHEVQERLELERELRHALVRGELLLEFQPIVDVRGQVVSAEALTRWEHPRRGRLGPDQFLPLAEQSDLILLVGRWVLQQAMQMAMEWVALSPQPPCVAINVSARQLASGTLLDDVREALAASGLPPHRLELELTESMMQRADSREALNALRAMGISVAIDDFGTGFSSLSYLKVFPVDVIKIDRSFVTEAISDPRDAVIVRAIIAMAHILGIDVVAEGVESERHQIVLRALGCNRLQGFFIGRPESPAQFCERLRLQTLNPPPGPGHG</sequence>
<dbReference type="InterPro" id="IPR000160">
    <property type="entry name" value="GGDEF_dom"/>
</dbReference>